<dbReference type="RefSeq" id="WP_104058069.1">
    <property type="nucleotide sequence ID" value="NZ_PREZ01000004.1"/>
</dbReference>
<proteinExistence type="predicted"/>
<organism evidence="1 2">
    <name type="scientific">Jeotgalibacillus proteolyticus</name>
    <dbReference type="NCBI Taxonomy" id="2082395"/>
    <lineage>
        <taxon>Bacteria</taxon>
        <taxon>Bacillati</taxon>
        <taxon>Bacillota</taxon>
        <taxon>Bacilli</taxon>
        <taxon>Bacillales</taxon>
        <taxon>Caryophanaceae</taxon>
        <taxon>Jeotgalibacillus</taxon>
    </lineage>
</organism>
<keyword evidence="2" id="KW-1185">Reference proteome</keyword>
<dbReference type="OrthoDB" id="1799385at2"/>
<dbReference type="EMBL" id="PREZ01000004">
    <property type="protein sequence ID" value="PPA70120.1"/>
    <property type="molecule type" value="Genomic_DNA"/>
</dbReference>
<reference evidence="1 2" key="1">
    <citation type="submission" date="2018-02" db="EMBL/GenBank/DDBJ databases">
        <title>Jeotgalibacillus proteolyticum sp. nov. a protease producing bacterium isolated from ocean sediments of Laizhou Bay.</title>
        <authorList>
            <person name="Li Y."/>
        </authorList>
    </citation>
    <scope>NUCLEOTIDE SEQUENCE [LARGE SCALE GENOMIC DNA]</scope>
    <source>
        <strain evidence="1 2">22-7</strain>
    </source>
</reference>
<comment type="caution">
    <text evidence="1">The sequence shown here is derived from an EMBL/GenBank/DDBJ whole genome shotgun (WGS) entry which is preliminary data.</text>
</comment>
<gene>
    <name evidence="1" type="ORF">C4B60_11045</name>
</gene>
<evidence type="ECO:0000313" key="2">
    <source>
        <dbReference type="Proteomes" id="UP000239047"/>
    </source>
</evidence>
<dbReference type="AlphaFoldDB" id="A0A2S5GAV5"/>
<accession>A0A2S5GAV5</accession>
<evidence type="ECO:0008006" key="3">
    <source>
        <dbReference type="Google" id="ProtNLM"/>
    </source>
</evidence>
<name>A0A2S5GAV5_9BACL</name>
<dbReference type="Proteomes" id="UP000239047">
    <property type="component" value="Unassembled WGS sequence"/>
</dbReference>
<sequence length="73" mass="8274">MQSHSLSTKDAMYLEDILAWNLLAAKKIHFAATQCQTPQVKEELEAACRMHSTHYEMITNFLASNTQSSAQMQ</sequence>
<protein>
    <recommendedName>
        <fullName evidence="3">Spore coat protein</fullName>
    </recommendedName>
</protein>
<evidence type="ECO:0000313" key="1">
    <source>
        <dbReference type="EMBL" id="PPA70120.1"/>
    </source>
</evidence>